<feature type="region of interest" description="Disordered" evidence="1">
    <location>
        <begin position="214"/>
        <end position="326"/>
    </location>
</feature>
<feature type="region of interest" description="Disordered" evidence="1">
    <location>
        <begin position="69"/>
        <end position="98"/>
    </location>
</feature>
<dbReference type="PANTHER" id="PTHR16524">
    <property type="entry name" value="CELL DEATH REGULATOR AVEN"/>
    <property type="match status" value="1"/>
</dbReference>
<feature type="compositionally biased region" description="Pro residues" evidence="1">
    <location>
        <begin position="276"/>
        <end position="289"/>
    </location>
</feature>
<keyword evidence="3" id="KW-1185">Reference proteome</keyword>
<comment type="caution">
    <text evidence="2">The sequence shown here is derived from an EMBL/GenBank/DDBJ whole genome shotgun (WGS) entry which is preliminary data.</text>
</comment>
<feature type="compositionally biased region" description="Low complexity" evidence="1">
    <location>
        <begin position="290"/>
        <end position="299"/>
    </location>
</feature>
<name>A0A6A4XE40_AMPAM</name>
<dbReference type="OrthoDB" id="6362699at2759"/>
<protein>
    <submittedName>
        <fullName evidence="2">Uncharacterized protein</fullName>
    </submittedName>
</protein>
<feature type="compositionally biased region" description="Low complexity" evidence="1">
    <location>
        <begin position="258"/>
        <end position="275"/>
    </location>
</feature>
<dbReference type="PANTHER" id="PTHR16524:SF2">
    <property type="entry name" value="CELL DEATH REGULATOR AVEN"/>
    <property type="match status" value="1"/>
</dbReference>
<dbReference type="InterPro" id="IPR026187">
    <property type="entry name" value="Aven"/>
</dbReference>
<evidence type="ECO:0000313" key="2">
    <source>
        <dbReference type="EMBL" id="KAF0314640.1"/>
    </source>
</evidence>
<feature type="compositionally biased region" description="Low complexity" evidence="1">
    <location>
        <begin position="215"/>
        <end position="230"/>
    </location>
</feature>
<dbReference type="AlphaFoldDB" id="A0A6A4XE40"/>
<proteinExistence type="predicted"/>
<dbReference type="Proteomes" id="UP000440578">
    <property type="component" value="Unassembled WGS sequence"/>
</dbReference>
<dbReference type="EMBL" id="VIIS01000010">
    <property type="protein sequence ID" value="KAF0314640.1"/>
    <property type="molecule type" value="Genomic_DNA"/>
</dbReference>
<dbReference type="GO" id="GO:0010972">
    <property type="term" value="P:negative regulation of G2/M transition of mitotic cell cycle"/>
    <property type="evidence" value="ECO:0007669"/>
    <property type="project" value="TreeGrafter"/>
</dbReference>
<gene>
    <name evidence="2" type="ORF">FJT64_014977</name>
</gene>
<accession>A0A6A4XE40</accession>
<evidence type="ECO:0000256" key="1">
    <source>
        <dbReference type="SAM" id="MobiDB-lite"/>
    </source>
</evidence>
<organism evidence="2 3">
    <name type="scientific">Amphibalanus amphitrite</name>
    <name type="common">Striped barnacle</name>
    <name type="synonym">Balanus amphitrite</name>
    <dbReference type="NCBI Taxonomy" id="1232801"/>
    <lineage>
        <taxon>Eukaryota</taxon>
        <taxon>Metazoa</taxon>
        <taxon>Ecdysozoa</taxon>
        <taxon>Arthropoda</taxon>
        <taxon>Crustacea</taxon>
        <taxon>Multicrustacea</taxon>
        <taxon>Cirripedia</taxon>
        <taxon>Thoracica</taxon>
        <taxon>Thoracicalcarea</taxon>
        <taxon>Balanomorpha</taxon>
        <taxon>Balanoidea</taxon>
        <taxon>Balanidae</taxon>
        <taxon>Amphibalaninae</taxon>
        <taxon>Amphibalanus</taxon>
    </lineage>
</organism>
<evidence type="ECO:0000313" key="3">
    <source>
        <dbReference type="Proteomes" id="UP000440578"/>
    </source>
</evidence>
<reference evidence="2 3" key="1">
    <citation type="submission" date="2019-07" db="EMBL/GenBank/DDBJ databases">
        <title>Draft genome assembly of a fouling barnacle, Amphibalanus amphitrite (Darwin, 1854): The first reference genome for Thecostraca.</title>
        <authorList>
            <person name="Kim W."/>
        </authorList>
    </citation>
    <scope>NUCLEOTIDE SEQUENCE [LARGE SCALE GENOMIC DNA]</scope>
    <source>
        <strain evidence="2">SNU_AA5</strain>
        <tissue evidence="2">Soma without cirri and trophi</tissue>
    </source>
</reference>
<sequence length="339" mass="36573">MHSYKRARNLVTTAVRRAKYEFEHKLAKEVRENPRAFYAYARSQTCIKEDITYVKKTNGEMTRTLTETCETPAAAPLPPTDSQGPRVLEPAAPPPSDTARYRRREIHSNWHRYEEEPDAETTTLPDEDFLRGDTFEELLAASTGDAGHFQLRSERSWLESGAGGGARSSLLTLEAYRPAAALSCLPLPRRLGVDERHFTEEELHQFTLDADTCQSSAAASRPAERAATPAGELRPATERPTAAAERPSTVNGAVTEVATPAQAAPSLAVAPAAEPAAPPVEAPEPPAEATPPAEKTVPPSNRPGGDVAPLLATESVKGPAPAPALLQDDWLDSVLSDED</sequence>